<feature type="transmembrane region" description="Helical" evidence="1">
    <location>
        <begin position="179"/>
        <end position="199"/>
    </location>
</feature>
<feature type="transmembrane region" description="Helical" evidence="1">
    <location>
        <begin position="57"/>
        <end position="81"/>
    </location>
</feature>
<keyword evidence="1" id="KW-0812">Transmembrane</keyword>
<dbReference type="RefSeq" id="WP_208258596.1">
    <property type="nucleotide sequence ID" value="NZ_JAGEOJ010000011.1"/>
</dbReference>
<evidence type="ECO:0000313" key="2">
    <source>
        <dbReference type="EMBL" id="MBO2450708.1"/>
    </source>
</evidence>
<dbReference type="Pfam" id="PF26314">
    <property type="entry name" value="MptA_B_family"/>
    <property type="match status" value="1"/>
</dbReference>
<feature type="transmembrane region" description="Helical" evidence="1">
    <location>
        <begin position="12"/>
        <end position="31"/>
    </location>
</feature>
<keyword evidence="1" id="KW-0472">Membrane</keyword>
<dbReference type="EMBL" id="JAGEOJ010000011">
    <property type="protein sequence ID" value="MBO2450708.1"/>
    <property type="molecule type" value="Genomic_DNA"/>
</dbReference>
<feature type="transmembrane region" description="Helical" evidence="1">
    <location>
        <begin position="251"/>
        <end position="278"/>
    </location>
</feature>
<feature type="transmembrane region" description="Helical" evidence="1">
    <location>
        <begin position="332"/>
        <end position="356"/>
    </location>
</feature>
<feature type="transmembrane region" description="Helical" evidence="1">
    <location>
        <begin position="285"/>
        <end position="312"/>
    </location>
</feature>
<evidence type="ECO:0000313" key="3">
    <source>
        <dbReference type="Proteomes" id="UP000669179"/>
    </source>
</evidence>
<feature type="transmembrane region" description="Helical" evidence="1">
    <location>
        <begin position="438"/>
        <end position="459"/>
    </location>
</feature>
<keyword evidence="1" id="KW-1133">Transmembrane helix</keyword>
<accession>A0A939PII9</accession>
<comment type="caution">
    <text evidence="2">The sequence shown here is derived from an EMBL/GenBank/DDBJ whole genome shotgun (WGS) entry which is preliminary data.</text>
</comment>
<reference evidence="2" key="1">
    <citation type="submission" date="2021-03" db="EMBL/GenBank/DDBJ databases">
        <authorList>
            <person name="Kanchanasin P."/>
            <person name="Saeng-In P."/>
            <person name="Phongsopitanun W."/>
            <person name="Yuki M."/>
            <person name="Kudo T."/>
            <person name="Ohkuma M."/>
            <person name="Tanasupawat S."/>
        </authorList>
    </citation>
    <scope>NUCLEOTIDE SEQUENCE</scope>
    <source>
        <strain evidence="2">GKU 128</strain>
    </source>
</reference>
<proteinExistence type="predicted"/>
<name>A0A939PII9_9ACTN</name>
<protein>
    <recommendedName>
        <fullName evidence="4">DUF2029 domain-containing protein</fullName>
    </recommendedName>
</protein>
<evidence type="ECO:0000256" key="1">
    <source>
        <dbReference type="SAM" id="Phobius"/>
    </source>
</evidence>
<evidence type="ECO:0008006" key="4">
    <source>
        <dbReference type="Google" id="ProtNLM"/>
    </source>
</evidence>
<organism evidence="2 3">
    <name type="scientific">Actinomadura barringtoniae</name>
    <dbReference type="NCBI Taxonomy" id="1427535"/>
    <lineage>
        <taxon>Bacteria</taxon>
        <taxon>Bacillati</taxon>
        <taxon>Actinomycetota</taxon>
        <taxon>Actinomycetes</taxon>
        <taxon>Streptosporangiales</taxon>
        <taxon>Thermomonosporaceae</taxon>
        <taxon>Actinomadura</taxon>
    </lineage>
</organism>
<sequence length="490" mass="51114">MIVQPGWRVLRGAAFGGIGVSLALMVLVGLARPPAAVPRMDQQGLFPRIGWTPEPDLVVTVVLWSAMGVGTAAMVAGLLAVRQGWAPRTVWVMALAVVAVCLLIAAPPMGSTDPLDYATYGRMAVQGLNPHVVTPAEFKLTGDPVGVLSPPEWDGIPSVYGPLATAMQWAASKLGGESATWTVLWLKVWNGLAFLAVGVGLHRLGKGARVHLLWTLNPLLLWALVGGAHVDGVAAALVVAGLVAFSRERTLAAGLLLGAAAAVKLPYVLVGFGMVWVLRRSPSGVAIVVGAAGGVLVGAYSMVGAEAVMAVVKRGSLPSWNTPWQLVLQPGAPAPSWLAVSSVMLAAAVACIFLRLPSNGPAWLGPALAVSVAWVITTPVYYPWYEALVFPLLAIAPASRLDWLQIGRAFVGTIGALPGVVCRLGDSWLRSAVERGTLPSLVPLTLLILALLLVAGAMARRKSLGVRVEPTIASPSLGHAQRARIPLRKA</sequence>
<keyword evidence="3" id="KW-1185">Reference proteome</keyword>
<feature type="transmembrane region" description="Helical" evidence="1">
    <location>
        <begin position="363"/>
        <end position="382"/>
    </location>
</feature>
<dbReference type="Proteomes" id="UP000669179">
    <property type="component" value="Unassembled WGS sequence"/>
</dbReference>
<dbReference type="AlphaFoldDB" id="A0A939PII9"/>
<gene>
    <name evidence="2" type="ORF">J4573_26630</name>
</gene>
<feature type="transmembrane region" description="Helical" evidence="1">
    <location>
        <begin position="90"/>
        <end position="110"/>
    </location>
</feature>
<feature type="transmembrane region" description="Helical" evidence="1">
    <location>
        <begin position="219"/>
        <end position="245"/>
    </location>
</feature>